<evidence type="ECO:0000256" key="1">
    <source>
        <dbReference type="ARBA" id="ARBA00006484"/>
    </source>
</evidence>
<dbReference type="PROSITE" id="PS00061">
    <property type="entry name" value="ADH_SHORT"/>
    <property type="match status" value="1"/>
</dbReference>
<comment type="similarity">
    <text evidence="1">Belongs to the short-chain dehydrogenases/reductases (SDR) family.</text>
</comment>
<dbReference type="PANTHER" id="PTHR42760:SF133">
    <property type="entry name" value="3-OXOACYL-[ACYL-CARRIER-PROTEIN] REDUCTASE"/>
    <property type="match status" value="1"/>
</dbReference>
<keyword evidence="2" id="KW-0560">Oxidoreductase</keyword>
<evidence type="ECO:0000256" key="2">
    <source>
        <dbReference type="ARBA" id="ARBA00023002"/>
    </source>
</evidence>
<dbReference type="SUPFAM" id="SSF51735">
    <property type="entry name" value="NAD(P)-binding Rossmann-fold domains"/>
    <property type="match status" value="1"/>
</dbReference>
<comment type="caution">
    <text evidence="3">The sequence shown here is derived from an EMBL/GenBank/DDBJ whole genome shotgun (WGS) entry which is preliminary data.</text>
</comment>
<dbReference type="EMBL" id="JAODWD010000002">
    <property type="protein sequence ID" value="MCT7658006.1"/>
    <property type="molecule type" value="Genomic_DNA"/>
</dbReference>
<dbReference type="InterPro" id="IPR020904">
    <property type="entry name" value="Sc_DH/Rdtase_CS"/>
</dbReference>
<reference evidence="4" key="1">
    <citation type="submission" date="2023-07" db="EMBL/GenBank/DDBJ databases">
        <authorList>
            <person name="Deng Y."/>
            <person name="Zhang Y.-Q."/>
        </authorList>
    </citation>
    <scope>NUCLEOTIDE SEQUENCE [LARGE SCALE GENOMIC DNA]</scope>
    <source>
        <strain evidence="4">CPCC 205710</strain>
    </source>
</reference>
<dbReference type="Proteomes" id="UP001206639">
    <property type="component" value="Unassembled WGS sequence"/>
</dbReference>
<keyword evidence="4" id="KW-1185">Reference proteome</keyword>
<organism evidence="3 4">
    <name type="scientific">Mycobacterium deserti</name>
    <dbReference type="NCBI Taxonomy" id="2978347"/>
    <lineage>
        <taxon>Bacteria</taxon>
        <taxon>Bacillati</taxon>
        <taxon>Actinomycetota</taxon>
        <taxon>Actinomycetes</taxon>
        <taxon>Mycobacteriales</taxon>
        <taxon>Mycobacteriaceae</taxon>
        <taxon>Mycobacterium</taxon>
    </lineage>
</organism>
<evidence type="ECO:0000313" key="3">
    <source>
        <dbReference type="EMBL" id="MCT7658006.1"/>
    </source>
</evidence>
<dbReference type="InterPro" id="IPR002347">
    <property type="entry name" value="SDR_fam"/>
</dbReference>
<proteinExistence type="inferred from homology"/>
<dbReference type="RefSeq" id="WP_260992097.1">
    <property type="nucleotide sequence ID" value="NZ_JAODWD010000002.1"/>
</dbReference>
<sequence>MHDSLIKLINLEGRHALVTGAGSGIGQAAALTLARAGASVLALDINTDGLSATQELARNEVGAEVTTAALDVCDRSAVDQVLATSTFNIVVNAAGKMAAESLSATSFDDWDRLVDVNLTGYFNVLKTAAPRMTAPGSVIQISSMMGHVGAGFPAYTAAKGAVLALTRQLAGELGPLGIRVNSVSPGMILTGMTRDFLSEDAFRNQIIARTPLRMVGAPDHIANAILFLASDLSAFMTGADMLVDGGATSAMIL</sequence>
<gene>
    <name evidence="3" type="ORF">N4S67_06180</name>
</gene>
<dbReference type="PRINTS" id="PR00081">
    <property type="entry name" value="GDHRDH"/>
</dbReference>
<protein>
    <submittedName>
        <fullName evidence="3">SDR family oxidoreductase</fullName>
    </submittedName>
</protein>
<dbReference type="PRINTS" id="PR00080">
    <property type="entry name" value="SDRFAMILY"/>
</dbReference>
<dbReference type="InterPro" id="IPR036291">
    <property type="entry name" value="NAD(P)-bd_dom_sf"/>
</dbReference>
<dbReference type="CDD" id="cd05233">
    <property type="entry name" value="SDR_c"/>
    <property type="match status" value="1"/>
</dbReference>
<dbReference type="Pfam" id="PF13561">
    <property type="entry name" value="adh_short_C2"/>
    <property type="match status" value="1"/>
</dbReference>
<accession>A0ABT2MAH9</accession>
<dbReference type="Gene3D" id="3.40.50.720">
    <property type="entry name" value="NAD(P)-binding Rossmann-like Domain"/>
    <property type="match status" value="1"/>
</dbReference>
<name>A0ABT2MAH9_9MYCO</name>
<dbReference type="PANTHER" id="PTHR42760">
    <property type="entry name" value="SHORT-CHAIN DEHYDROGENASES/REDUCTASES FAMILY MEMBER"/>
    <property type="match status" value="1"/>
</dbReference>
<evidence type="ECO:0000313" key="4">
    <source>
        <dbReference type="Proteomes" id="UP001206639"/>
    </source>
</evidence>